<evidence type="ECO:0000256" key="7">
    <source>
        <dbReference type="SAM" id="MobiDB-lite"/>
    </source>
</evidence>
<dbReference type="InterPro" id="IPR036010">
    <property type="entry name" value="2Fe-2S_ferredoxin-like_sf"/>
</dbReference>
<evidence type="ECO:0000256" key="4">
    <source>
        <dbReference type="ARBA" id="ARBA00023004"/>
    </source>
</evidence>
<dbReference type="AlphaFoldDB" id="A0A1I3S5W6"/>
<name>A0A1I3S5W6_9BACL</name>
<evidence type="ECO:0000256" key="1">
    <source>
        <dbReference type="ARBA" id="ARBA00010914"/>
    </source>
</evidence>
<comment type="cofactor">
    <cofactor evidence="6">
        <name>[2Fe-2S] cluster</name>
        <dbReference type="ChEBI" id="CHEBI:190135"/>
    </cofactor>
</comment>
<keyword evidence="10" id="KW-1185">Reference proteome</keyword>
<feature type="region of interest" description="Disordered" evidence="7">
    <location>
        <begin position="1"/>
        <end position="42"/>
    </location>
</feature>
<dbReference type="RefSeq" id="WP_093230621.1">
    <property type="nucleotide sequence ID" value="NZ_FORR01000012.1"/>
</dbReference>
<dbReference type="Gene3D" id="3.10.20.30">
    <property type="match status" value="1"/>
</dbReference>
<evidence type="ECO:0000313" key="9">
    <source>
        <dbReference type="EMBL" id="SFJ53780.1"/>
    </source>
</evidence>
<accession>A0A1I3S5W6</accession>
<organism evidence="9 10">
    <name type="scientific">Thermoflavimicrobium dichotomicum</name>
    <dbReference type="NCBI Taxonomy" id="46223"/>
    <lineage>
        <taxon>Bacteria</taxon>
        <taxon>Bacillati</taxon>
        <taxon>Bacillota</taxon>
        <taxon>Bacilli</taxon>
        <taxon>Bacillales</taxon>
        <taxon>Thermoactinomycetaceae</taxon>
        <taxon>Thermoflavimicrobium</taxon>
    </lineage>
</organism>
<dbReference type="EMBL" id="FORR01000012">
    <property type="protein sequence ID" value="SFJ53780.1"/>
    <property type="molecule type" value="Genomic_DNA"/>
</dbReference>
<evidence type="ECO:0000259" key="8">
    <source>
        <dbReference type="PROSITE" id="PS51085"/>
    </source>
</evidence>
<comment type="similarity">
    <text evidence="1">Belongs to the adrenodoxin/putidaredoxin family.</text>
</comment>
<dbReference type="GO" id="GO:0046872">
    <property type="term" value="F:metal ion binding"/>
    <property type="evidence" value="ECO:0007669"/>
    <property type="project" value="UniProtKB-KW"/>
</dbReference>
<dbReference type="PANTHER" id="PTHR23426:SF65">
    <property type="entry name" value="FERREDOXIN-2, MITOCHONDRIAL"/>
    <property type="match status" value="1"/>
</dbReference>
<keyword evidence="5" id="KW-0411">Iron-sulfur</keyword>
<evidence type="ECO:0000256" key="6">
    <source>
        <dbReference type="ARBA" id="ARBA00034078"/>
    </source>
</evidence>
<evidence type="ECO:0000256" key="5">
    <source>
        <dbReference type="ARBA" id="ARBA00023014"/>
    </source>
</evidence>
<dbReference type="InterPro" id="IPR001041">
    <property type="entry name" value="2Fe-2S_ferredoxin-type"/>
</dbReference>
<protein>
    <submittedName>
        <fullName evidence="9">Ferredoxin</fullName>
    </submittedName>
</protein>
<keyword evidence="2" id="KW-0001">2Fe-2S</keyword>
<proteinExistence type="inferred from homology"/>
<dbReference type="STRING" id="46223.SAMN05421852_11217"/>
<dbReference type="Pfam" id="PF00111">
    <property type="entry name" value="Fer2"/>
    <property type="match status" value="1"/>
</dbReference>
<dbReference type="CDD" id="cd00207">
    <property type="entry name" value="fer2"/>
    <property type="match status" value="1"/>
</dbReference>
<dbReference type="SUPFAM" id="SSF54292">
    <property type="entry name" value="2Fe-2S ferredoxin-like"/>
    <property type="match status" value="1"/>
</dbReference>
<keyword evidence="4" id="KW-0408">Iron</keyword>
<evidence type="ECO:0000313" key="10">
    <source>
        <dbReference type="Proteomes" id="UP000199545"/>
    </source>
</evidence>
<gene>
    <name evidence="9" type="ORF">SAMN05421852_11217</name>
</gene>
<keyword evidence="3" id="KW-0479">Metal-binding</keyword>
<evidence type="ECO:0000256" key="2">
    <source>
        <dbReference type="ARBA" id="ARBA00022714"/>
    </source>
</evidence>
<feature type="domain" description="2Fe-2S ferredoxin-type" evidence="8">
    <location>
        <begin position="44"/>
        <end position="127"/>
    </location>
</feature>
<feature type="compositionally biased region" description="Polar residues" evidence="7">
    <location>
        <begin position="23"/>
        <end position="34"/>
    </location>
</feature>
<reference evidence="9 10" key="1">
    <citation type="submission" date="2016-10" db="EMBL/GenBank/DDBJ databases">
        <authorList>
            <person name="de Groot N.N."/>
        </authorList>
    </citation>
    <scope>NUCLEOTIDE SEQUENCE [LARGE SCALE GENOMIC DNA]</scope>
    <source>
        <strain evidence="9 10">DSM 44778</strain>
    </source>
</reference>
<dbReference type="Proteomes" id="UP000199545">
    <property type="component" value="Unassembled WGS sequence"/>
</dbReference>
<sequence length="127" mass="14077">MRKKQLTVGSLLPGTKGEPAAKSEQTINLSTSRTTTKHKMTSQPFIKVKQHDRIFTLTPHSGKTMLEAALSQNQLIDYKCRKGNCGKCKVRVMEGSELISSPTSKELGKLKKELAEGYRLACQTIIN</sequence>
<dbReference type="InterPro" id="IPR012675">
    <property type="entry name" value="Beta-grasp_dom_sf"/>
</dbReference>
<dbReference type="InterPro" id="IPR001055">
    <property type="entry name" value="Adrenodoxin-like"/>
</dbReference>
<dbReference type="OrthoDB" id="9807864at2"/>
<dbReference type="GO" id="GO:0140647">
    <property type="term" value="P:P450-containing electron transport chain"/>
    <property type="evidence" value="ECO:0007669"/>
    <property type="project" value="InterPro"/>
</dbReference>
<dbReference type="PANTHER" id="PTHR23426">
    <property type="entry name" value="FERREDOXIN/ADRENODOXIN"/>
    <property type="match status" value="1"/>
</dbReference>
<evidence type="ECO:0000256" key="3">
    <source>
        <dbReference type="ARBA" id="ARBA00022723"/>
    </source>
</evidence>
<dbReference type="GO" id="GO:0051537">
    <property type="term" value="F:2 iron, 2 sulfur cluster binding"/>
    <property type="evidence" value="ECO:0007669"/>
    <property type="project" value="UniProtKB-KW"/>
</dbReference>
<dbReference type="GO" id="GO:0009055">
    <property type="term" value="F:electron transfer activity"/>
    <property type="evidence" value="ECO:0007669"/>
    <property type="project" value="TreeGrafter"/>
</dbReference>
<dbReference type="PROSITE" id="PS51085">
    <property type="entry name" value="2FE2S_FER_2"/>
    <property type="match status" value="1"/>
</dbReference>